<dbReference type="SUPFAM" id="SSF54373">
    <property type="entry name" value="FAD-linked reductases, C-terminal domain"/>
    <property type="match status" value="1"/>
</dbReference>
<comment type="similarity">
    <text evidence="3">Belongs to the AlaDH/PNT family.</text>
</comment>
<dbReference type="InterPro" id="IPR007698">
    <property type="entry name" value="AlaDH/PNT_NAD(H)-bd"/>
</dbReference>
<dbReference type="SUPFAM" id="SSF51905">
    <property type="entry name" value="FAD/NAD(P)-binding domain"/>
    <property type="match status" value="1"/>
</dbReference>
<evidence type="ECO:0000256" key="11">
    <source>
        <dbReference type="ARBA" id="ARBA00023157"/>
    </source>
</evidence>
<evidence type="ECO:0000256" key="4">
    <source>
        <dbReference type="ARBA" id="ARBA00011245"/>
    </source>
</evidence>
<dbReference type="Proteomes" id="UP000034841">
    <property type="component" value="Unassembled WGS sequence"/>
</dbReference>
<protein>
    <recommendedName>
        <fullName evidence="6">Saccharopine dehydrogenase [NAD(+), L-lysine-forming]</fullName>
        <ecNumber evidence="5">1.5.1.7</ecNumber>
    </recommendedName>
    <alternativeName>
        <fullName evidence="12">Lysine--2-oxoglutarate reductase</fullName>
    </alternativeName>
</protein>
<comment type="function">
    <text evidence="1">Catalyzes the NAD(+)-dependent cleavage of saccharopine to L-lysine and 2-oxoglutarate, the final step in the alpha-aminoadipate (AAA) pathway for lysin biosynthesis.</text>
</comment>
<keyword evidence="10" id="KW-0457">Lysine biosynthesis</keyword>
<dbReference type="EMBL" id="LBBL01000124">
    <property type="protein sequence ID" value="KKF95021.1"/>
    <property type="molecule type" value="Genomic_DNA"/>
</dbReference>
<dbReference type="Gene3D" id="3.40.50.720">
    <property type="entry name" value="NAD(P)-binding Rossmann-like Domain"/>
    <property type="match status" value="2"/>
</dbReference>
<evidence type="ECO:0000256" key="3">
    <source>
        <dbReference type="ARBA" id="ARBA00005689"/>
    </source>
</evidence>
<comment type="caution">
    <text evidence="16">The sequence shown here is derived from an EMBL/GenBank/DDBJ whole genome shotgun (WGS) entry which is preliminary data.</text>
</comment>
<dbReference type="SUPFAM" id="SSF52283">
    <property type="entry name" value="Formate/glycerate dehydrogenase catalytic domain-like"/>
    <property type="match status" value="1"/>
</dbReference>
<organism evidence="16 17">
    <name type="scientific">Ceratocystis fimbriata f. sp. platani</name>
    <dbReference type="NCBI Taxonomy" id="88771"/>
    <lineage>
        <taxon>Eukaryota</taxon>
        <taxon>Fungi</taxon>
        <taxon>Dikarya</taxon>
        <taxon>Ascomycota</taxon>
        <taxon>Pezizomycotina</taxon>
        <taxon>Sordariomycetes</taxon>
        <taxon>Hypocreomycetidae</taxon>
        <taxon>Microascales</taxon>
        <taxon>Ceratocystidaceae</taxon>
        <taxon>Ceratocystis</taxon>
    </lineage>
</organism>
<dbReference type="UniPathway" id="UPA00033">
    <property type="reaction ID" value="UER00034"/>
</dbReference>
<evidence type="ECO:0000313" key="16">
    <source>
        <dbReference type="EMBL" id="KKF95021.1"/>
    </source>
</evidence>
<keyword evidence="7" id="KW-0028">Amino-acid biosynthesis</keyword>
<evidence type="ECO:0000256" key="12">
    <source>
        <dbReference type="ARBA" id="ARBA00033228"/>
    </source>
</evidence>
<comment type="pathway">
    <text evidence="2">Amino-acid biosynthesis; L-lysine biosynthesis via AAA pathway; L-lysine from L-alpha-aminoadipate (fungal route): step 3/3.</text>
</comment>
<accession>A0A0F8B1H0</accession>
<dbReference type="InterPro" id="IPR007886">
    <property type="entry name" value="AlaDH/PNT_N"/>
</dbReference>
<evidence type="ECO:0000259" key="15">
    <source>
        <dbReference type="SMART" id="SM01003"/>
    </source>
</evidence>
<dbReference type="EC" id="1.5.1.7" evidence="5"/>
<dbReference type="GO" id="GO:0005737">
    <property type="term" value="C:cytoplasm"/>
    <property type="evidence" value="ECO:0007669"/>
    <property type="project" value="TreeGrafter"/>
</dbReference>
<dbReference type="PANTHER" id="PTHR11133:SF23">
    <property type="entry name" value="SACCHAROPINE DEHYDROGENASE [NAD(+), L-LYSINE-FORMING]"/>
    <property type="match status" value="1"/>
</dbReference>
<keyword evidence="17" id="KW-1185">Reference proteome</keyword>
<evidence type="ECO:0000256" key="2">
    <source>
        <dbReference type="ARBA" id="ARBA00004884"/>
    </source>
</evidence>
<comment type="catalytic activity">
    <reaction evidence="13">
        <text>L-saccharopine + NAD(+) + H2O = L-lysine + 2-oxoglutarate + NADH + H(+)</text>
        <dbReference type="Rhea" id="RHEA:12440"/>
        <dbReference type="ChEBI" id="CHEBI:15377"/>
        <dbReference type="ChEBI" id="CHEBI:15378"/>
        <dbReference type="ChEBI" id="CHEBI:16810"/>
        <dbReference type="ChEBI" id="CHEBI:32551"/>
        <dbReference type="ChEBI" id="CHEBI:57540"/>
        <dbReference type="ChEBI" id="CHEBI:57945"/>
        <dbReference type="ChEBI" id="CHEBI:57951"/>
        <dbReference type="EC" id="1.5.1.7"/>
    </reaction>
</comment>
<dbReference type="Pfam" id="PF01266">
    <property type="entry name" value="DAO"/>
    <property type="match status" value="1"/>
</dbReference>
<comment type="subunit">
    <text evidence="4">Monomer.</text>
</comment>
<sequence>MTITREKTIVIIGAGVIGLSSALCLQTAGYRVAVIAQDFPEPTDFAAPDPAERRINYASQWAGAHNRWVPATTSWEQRDHDFALATFAHMRRVVAADATSPNPRPSLASPEAGVTSLKAEEYLEVPHPEYLALTEARARELGMQGFRLLSRAEMPPDVVWASVVNCSGWGFADPDVFPIRGQTAVVSNQCSKTITRQRKDGSWTFCIPRGLSGGTIIGGTKQPNDMNPHACPETRAGLLRAFTETNRSFVASDMAQTGPLHWPLEHRSALTPTTTKALIAAGYTVNVERCSMRVFDDKEFEEAGATLVPTGSWTEAPADHIIIGLKELPEETFPLKHTHVQFAHCYKEQGGWQEVLARFPRGGGTLLDLEFLTHENGRRVAAFGYHAGFAGAAASLIDWAWQINNPGKPMPALTSYPIQDQLIADVKAALAEGSKKAGRQPRVIIIGALGRCGTGAVDMVTAAGIPAENILKWDIAETKVGGPFTEIVESDIFINCIYLAQKIPNFVDLPSLQSPKRKLTVICDVSADTTSPYNPVPVYNVATTFSNPTVPVTGLEGEPLTVIAIDHLPSLLPREASEAFSNDLLPHLLKLKEWKNDGVWARANALFESKVATLPAEALKN</sequence>
<evidence type="ECO:0000256" key="5">
    <source>
        <dbReference type="ARBA" id="ARBA00012847"/>
    </source>
</evidence>
<dbReference type="Pfam" id="PF05222">
    <property type="entry name" value="AlaDh_PNT_N"/>
    <property type="match status" value="1"/>
</dbReference>
<dbReference type="GO" id="GO:0004754">
    <property type="term" value="F:saccharopine dehydrogenase (NAD+, L-lysine-forming) activity"/>
    <property type="evidence" value="ECO:0007669"/>
    <property type="project" value="UniProtKB-EC"/>
</dbReference>
<evidence type="ECO:0000256" key="1">
    <source>
        <dbReference type="ARBA" id="ARBA00004078"/>
    </source>
</evidence>
<evidence type="ECO:0000256" key="10">
    <source>
        <dbReference type="ARBA" id="ARBA00023154"/>
    </source>
</evidence>
<dbReference type="SMART" id="SM01002">
    <property type="entry name" value="AlaDh_PNT_C"/>
    <property type="match status" value="1"/>
</dbReference>
<dbReference type="CDD" id="cd12188">
    <property type="entry name" value="SDH"/>
    <property type="match status" value="1"/>
</dbReference>
<evidence type="ECO:0000256" key="8">
    <source>
        <dbReference type="ARBA" id="ARBA00023002"/>
    </source>
</evidence>
<feature type="domain" description="Alanine dehydrogenase/pyridine nucleotide transhydrogenase NAD(H)-binding" evidence="14">
    <location>
        <begin position="422"/>
        <end position="564"/>
    </location>
</feature>
<dbReference type="SUPFAM" id="SSF51735">
    <property type="entry name" value="NAD(P)-binding Rossmann-fold domains"/>
    <property type="match status" value="1"/>
</dbReference>
<evidence type="ECO:0000256" key="9">
    <source>
        <dbReference type="ARBA" id="ARBA00023027"/>
    </source>
</evidence>
<dbReference type="SMART" id="SM01003">
    <property type="entry name" value="AlaDh_PNT_N"/>
    <property type="match status" value="1"/>
</dbReference>
<evidence type="ECO:0000256" key="13">
    <source>
        <dbReference type="ARBA" id="ARBA00047860"/>
    </source>
</evidence>
<proteinExistence type="inferred from homology"/>
<keyword evidence="9" id="KW-0520">NAD</keyword>
<reference evidence="16 17" key="1">
    <citation type="submission" date="2015-04" db="EMBL/GenBank/DDBJ databases">
        <title>Genome sequence of Ceratocystis platani, a major pathogen of plane trees.</title>
        <authorList>
            <person name="Belbahri L."/>
        </authorList>
    </citation>
    <scope>NUCLEOTIDE SEQUENCE [LARGE SCALE GENOMIC DNA]</scope>
    <source>
        <strain evidence="16 17">CFO</strain>
    </source>
</reference>
<dbReference type="InterPro" id="IPR006076">
    <property type="entry name" value="FAD-dep_OxRdtase"/>
</dbReference>
<dbReference type="Gene3D" id="3.50.50.60">
    <property type="entry name" value="FAD/NAD(P)-binding domain"/>
    <property type="match status" value="1"/>
</dbReference>
<dbReference type="FunFam" id="3.40.50.720:FF:000627">
    <property type="entry name" value="Saccharopine dehydrogenase [NAD(+), L-lysine-forming]"/>
    <property type="match status" value="1"/>
</dbReference>
<dbReference type="GO" id="GO:0019878">
    <property type="term" value="P:lysine biosynthetic process via aminoadipic acid"/>
    <property type="evidence" value="ECO:0007669"/>
    <property type="project" value="UniProtKB-UniPathway"/>
</dbReference>
<dbReference type="InterPro" id="IPR036188">
    <property type="entry name" value="FAD/NAD-bd_sf"/>
</dbReference>
<keyword evidence="11" id="KW-1015">Disulfide bond</keyword>
<name>A0A0F8B1H0_CERFI</name>
<evidence type="ECO:0000256" key="6">
    <source>
        <dbReference type="ARBA" id="ARBA00021221"/>
    </source>
</evidence>
<evidence type="ECO:0000256" key="7">
    <source>
        <dbReference type="ARBA" id="ARBA00022605"/>
    </source>
</evidence>
<gene>
    <name evidence="16" type="ORF">CFO_g2602</name>
</gene>
<dbReference type="PANTHER" id="PTHR11133">
    <property type="entry name" value="SACCHAROPINE DEHYDROGENASE"/>
    <property type="match status" value="1"/>
</dbReference>
<dbReference type="OrthoDB" id="265306at2759"/>
<evidence type="ECO:0000259" key="14">
    <source>
        <dbReference type="SMART" id="SM01002"/>
    </source>
</evidence>
<dbReference type="InterPro" id="IPR027281">
    <property type="entry name" value="Lys1"/>
</dbReference>
<dbReference type="FunFam" id="3.40.50.720:FF:000217">
    <property type="entry name" value="Saccharopine dehydrogenase [NAD(+), L-lysine-forming]"/>
    <property type="match status" value="1"/>
</dbReference>
<keyword evidence="8 16" id="KW-0560">Oxidoreductase</keyword>
<dbReference type="InterPro" id="IPR036291">
    <property type="entry name" value="NAD(P)-bd_dom_sf"/>
</dbReference>
<dbReference type="InterPro" id="IPR051168">
    <property type="entry name" value="AASS"/>
</dbReference>
<evidence type="ECO:0000313" key="17">
    <source>
        <dbReference type="Proteomes" id="UP000034841"/>
    </source>
</evidence>
<dbReference type="AlphaFoldDB" id="A0A0F8B1H0"/>
<dbReference type="Gene3D" id="3.30.9.10">
    <property type="entry name" value="D-Amino Acid Oxidase, subunit A, domain 2"/>
    <property type="match status" value="1"/>
</dbReference>
<feature type="domain" description="Alanine dehydrogenase/pyridine nucleotide transhydrogenase N-terminal" evidence="15">
    <location>
        <begin position="261"/>
        <end position="390"/>
    </location>
</feature>